<sequence>MLPPYVYCIRFVILINLGNAFLTPFCNVRTFGPRVRTFVPCQRRLTLEAHASFRTYLELSDAMGIVYNANWPLLYERTLSKRITGLDNKFISPALLGDDIEIITTAASESNDSYNCEARVNGELVNSAEVFPCRPITSSMVADFDELEIQPYHDELTSEGTLTAVSFLRYCERARTEKIGGPLSIQRGIDEGVAIVVAKLSMDISPGQRIDMSSKLTIRSRAKLRRRKMASFRHELYAMSTPDVAIASCDCTCLAMGALGRENEGVACDFLEWMI</sequence>
<dbReference type="AlphaFoldDB" id="A0A9W7CHE9"/>
<organism evidence="1 2">
    <name type="scientific">Triparma laevis f. longispina</name>
    <dbReference type="NCBI Taxonomy" id="1714387"/>
    <lineage>
        <taxon>Eukaryota</taxon>
        <taxon>Sar</taxon>
        <taxon>Stramenopiles</taxon>
        <taxon>Ochrophyta</taxon>
        <taxon>Bolidophyceae</taxon>
        <taxon>Parmales</taxon>
        <taxon>Triparmaceae</taxon>
        <taxon>Triparma</taxon>
    </lineage>
</organism>
<dbReference type="EMBL" id="BRXW01000076">
    <property type="protein sequence ID" value="GMI04651.1"/>
    <property type="molecule type" value="Genomic_DNA"/>
</dbReference>
<dbReference type="Proteomes" id="UP001165122">
    <property type="component" value="Unassembled WGS sequence"/>
</dbReference>
<name>A0A9W7CHE9_9STRA</name>
<dbReference type="SUPFAM" id="SSF54637">
    <property type="entry name" value="Thioesterase/thiol ester dehydrase-isomerase"/>
    <property type="match status" value="1"/>
</dbReference>
<evidence type="ECO:0000313" key="2">
    <source>
        <dbReference type="Proteomes" id="UP001165122"/>
    </source>
</evidence>
<keyword evidence="2" id="KW-1185">Reference proteome</keyword>
<proteinExistence type="predicted"/>
<protein>
    <submittedName>
        <fullName evidence="1">Uncharacterized protein</fullName>
    </submittedName>
</protein>
<reference evidence="2" key="1">
    <citation type="journal article" date="2023" name="Commun. Biol.">
        <title>Genome analysis of Parmales, the sister group of diatoms, reveals the evolutionary specialization of diatoms from phago-mixotrophs to photoautotrophs.</title>
        <authorList>
            <person name="Ban H."/>
            <person name="Sato S."/>
            <person name="Yoshikawa S."/>
            <person name="Yamada K."/>
            <person name="Nakamura Y."/>
            <person name="Ichinomiya M."/>
            <person name="Sato N."/>
            <person name="Blanc-Mathieu R."/>
            <person name="Endo H."/>
            <person name="Kuwata A."/>
            <person name="Ogata H."/>
        </authorList>
    </citation>
    <scope>NUCLEOTIDE SEQUENCE [LARGE SCALE GENOMIC DNA]</scope>
    <source>
        <strain evidence="2">NIES 3700</strain>
    </source>
</reference>
<dbReference type="Gene3D" id="3.10.129.10">
    <property type="entry name" value="Hotdog Thioesterase"/>
    <property type="match status" value="1"/>
</dbReference>
<dbReference type="InterPro" id="IPR029069">
    <property type="entry name" value="HotDog_dom_sf"/>
</dbReference>
<comment type="caution">
    <text evidence="1">The sequence shown here is derived from an EMBL/GenBank/DDBJ whole genome shotgun (WGS) entry which is preliminary data.</text>
</comment>
<dbReference type="OrthoDB" id="10372959at2759"/>
<accession>A0A9W7CHE9</accession>
<gene>
    <name evidence="1" type="ORF">TrLO_g1981</name>
</gene>
<evidence type="ECO:0000313" key="1">
    <source>
        <dbReference type="EMBL" id="GMI04651.1"/>
    </source>
</evidence>